<dbReference type="PANTHER" id="PTHR31676:SF191">
    <property type="entry name" value="OS07G0120650 PROTEIN"/>
    <property type="match status" value="1"/>
</dbReference>
<dbReference type="SUPFAM" id="SSF141562">
    <property type="entry name" value="At5g01610-like"/>
    <property type="match status" value="1"/>
</dbReference>
<accession>A0A843VFA7</accession>
<gene>
    <name evidence="1" type="ORF">Taro_024721</name>
</gene>
<dbReference type="InterPro" id="IPR036758">
    <property type="entry name" value="At5g01610-like"/>
</dbReference>
<dbReference type="OrthoDB" id="1927821at2759"/>
<dbReference type="PANTHER" id="PTHR31676">
    <property type="entry name" value="T31J12.3 PROTEIN-RELATED"/>
    <property type="match status" value="1"/>
</dbReference>
<evidence type="ECO:0000313" key="1">
    <source>
        <dbReference type="EMBL" id="MQL92084.1"/>
    </source>
</evidence>
<name>A0A843VFA7_COLES</name>
<dbReference type="AlphaFoldDB" id="A0A843VFA7"/>
<organism evidence="1 2">
    <name type="scientific">Colocasia esculenta</name>
    <name type="common">Wild taro</name>
    <name type="synonym">Arum esculentum</name>
    <dbReference type="NCBI Taxonomy" id="4460"/>
    <lineage>
        <taxon>Eukaryota</taxon>
        <taxon>Viridiplantae</taxon>
        <taxon>Streptophyta</taxon>
        <taxon>Embryophyta</taxon>
        <taxon>Tracheophyta</taxon>
        <taxon>Spermatophyta</taxon>
        <taxon>Magnoliopsida</taxon>
        <taxon>Liliopsida</taxon>
        <taxon>Araceae</taxon>
        <taxon>Aroideae</taxon>
        <taxon>Colocasieae</taxon>
        <taxon>Colocasia</taxon>
    </lineage>
</organism>
<evidence type="ECO:0000313" key="2">
    <source>
        <dbReference type="Proteomes" id="UP000652761"/>
    </source>
</evidence>
<sequence>MAASLAIEKHREGAEVHRGHAECREKLLEVLKELCLPPGLHPLEDIEEFGYNRATGFFWVVQKKNREHTFKRIKQQAWYASEMTAFVERRRVKKITGIKAKQLLLWLSVTDMYIDDPASGKITFKTATGFSVSFPVSAFELE</sequence>
<proteinExistence type="predicted"/>
<comment type="caution">
    <text evidence="1">The sequence shown here is derived from an EMBL/GenBank/DDBJ whole genome shotgun (WGS) entry which is preliminary data.</text>
</comment>
<protein>
    <submittedName>
        <fullName evidence="1">Uncharacterized protein</fullName>
    </submittedName>
</protein>
<dbReference type="Gene3D" id="2.30.240.10">
    <property type="entry name" value="At5g01610-like"/>
    <property type="match status" value="1"/>
</dbReference>
<dbReference type="InterPro" id="IPR007493">
    <property type="entry name" value="DUF538"/>
</dbReference>
<dbReference type="Pfam" id="PF04398">
    <property type="entry name" value="DUF538"/>
    <property type="match status" value="1"/>
</dbReference>
<keyword evidence="2" id="KW-1185">Reference proteome</keyword>
<dbReference type="EMBL" id="NMUH01001412">
    <property type="protein sequence ID" value="MQL92084.1"/>
    <property type="molecule type" value="Genomic_DNA"/>
</dbReference>
<dbReference type="Proteomes" id="UP000652761">
    <property type="component" value="Unassembled WGS sequence"/>
</dbReference>
<reference evidence="1" key="1">
    <citation type="submission" date="2017-07" db="EMBL/GenBank/DDBJ databases">
        <title>Taro Niue Genome Assembly and Annotation.</title>
        <authorList>
            <person name="Atibalentja N."/>
            <person name="Keating K."/>
            <person name="Fields C.J."/>
        </authorList>
    </citation>
    <scope>NUCLEOTIDE SEQUENCE</scope>
    <source>
        <strain evidence="1">Niue_2</strain>
        <tissue evidence="1">Leaf</tissue>
    </source>
</reference>